<evidence type="ECO:0000313" key="2">
    <source>
        <dbReference type="EMBL" id="WDE08006.1"/>
    </source>
</evidence>
<sequence>MTKDKNNNEISSQVKASQEKSKNQLLWEENSQDIYVIRSAKDDVAYVPYDKYRNAPRLEWYNGEKDQHFCFLTANGYQPENLTGPALTKVIPWNLDTAQPPQSYNGQPLQPGYLLDLRVLHMSRLLNPALEIKMDFKQLPPLKYPIEQSHTKQPEQSSDYTGKKDDGFLPEDKRYQLENVPYDNLYIVSWKDPLGNHKIDEYDPYEITYLTSDMLDECDPAHEVSTGNTMVVLESYFKKAGVQVGALNPKDWEYVSLHGSCYVANLNSFVK</sequence>
<accession>A0AAE9Z761</accession>
<evidence type="ECO:0000313" key="3">
    <source>
        <dbReference type="Proteomes" id="UP000032352"/>
    </source>
</evidence>
<dbReference type="KEGG" id="tvd:SG34_014585"/>
<reference evidence="2 3" key="1">
    <citation type="journal article" date="2015" name="Genome Announc.">
        <title>Draft Genome Sequences of Marine Isolates of Thalassomonas viridans and Thalassomonas actiniarum.</title>
        <authorList>
            <person name="Olonade I."/>
            <person name="van Zyl L.J."/>
            <person name="Trindade M."/>
        </authorList>
    </citation>
    <scope>NUCLEOTIDE SEQUENCE [LARGE SCALE GENOMIC DNA]</scope>
    <source>
        <strain evidence="2 3">XOM25</strain>
    </source>
</reference>
<organism evidence="2 3">
    <name type="scientific">Thalassomonas viridans</name>
    <dbReference type="NCBI Taxonomy" id="137584"/>
    <lineage>
        <taxon>Bacteria</taxon>
        <taxon>Pseudomonadati</taxon>
        <taxon>Pseudomonadota</taxon>
        <taxon>Gammaproteobacteria</taxon>
        <taxon>Alteromonadales</taxon>
        <taxon>Colwelliaceae</taxon>
        <taxon>Thalassomonas</taxon>
    </lineage>
</organism>
<keyword evidence="3" id="KW-1185">Reference proteome</keyword>
<gene>
    <name evidence="2" type="ORF">SG34_014585</name>
</gene>
<dbReference type="EMBL" id="CP059733">
    <property type="protein sequence ID" value="WDE08006.1"/>
    <property type="molecule type" value="Genomic_DNA"/>
</dbReference>
<proteinExistence type="predicted"/>
<dbReference type="Proteomes" id="UP000032352">
    <property type="component" value="Chromosome"/>
</dbReference>
<evidence type="ECO:0000256" key="1">
    <source>
        <dbReference type="SAM" id="MobiDB-lite"/>
    </source>
</evidence>
<protein>
    <submittedName>
        <fullName evidence="2">Uncharacterized protein</fullName>
    </submittedName>
</protein>
<name>A0AAE9Z761_9GAMM</name>
<dbReference type="RefSeq" id="WP_044840171.1">
    <property type="nucleotide sequence ID" value="NZ_CP059733.1"/>
</dbReference>
<feature type="region of interest" description="Disordered" evidence="1">
    <location>
        <begin position="147"/>
        <end position="168"/>
    </location>
</feature>
<feature type="region of interest" description="Disordered" evidence="1">
    <location>
        <begin position="1"/>
        <end position="23"/>
    </location>
</feature>
<dbReference type="AlphaFoldDB" id="A0AAE9Z761"/>
<reference evidence="2 3" key="2">
    <citation type="journal article" date="2022" name="Mar. Drugs">
        <title>Bioassay-Guided Fractionation Leads to the Detection of Cholic Acid Generated by the Rare Thalassomonas sp.</title>
        <authorList>
            <person name="Pheiffer F."/>
            <person name="Schneider Y.K."/>
            <person name="Hansen E.H."/>
            <person name="Andersen J.H."/>
            <person name="Isaksson J."/>
            <person name="Busche T."/>
            <person name="R C."/>
            <person name="Kalinowski J."/>
            <person name="Zyl L.V."/>
            <person name="Trindade M."/>
        </authorList>
    </citation>
    <scope>NUCLEOTIDE SEQUENCE [LARGE SCALE GENOMIC DNA]</scope>
    <source>
        <strain evidence="2 3">XOM25</strain>
    </source>
</reference>